<comment type="caution">
    <text evidence="2">The sequence shown here is derived from an EMBL/GenBank/DDBJ whole genome shotgun (WGS) entry which is preliminary data.</text>
</comment>
<protein>
    <recommendedName>
        <fullName evidence="1">Haemolysin activator HlyB C-terminal domain-containing protein</fullName>
    </recommendedName>
</protein>
<proteinExistence type="predicted"/>
<dbReference type="RefSeq" id="WP_230033111.1">
    <property type="nucleotide sequence ID" value="NZ_JAJJMM010000001.1"/>
</dbReference>
<dbReference type="EMBL" id="JAJJMM010000001">
    <property type="protein sequence ID" value="MCC9061808.1"/>
    <property type="molecule type" value="Genomic_DNA"/>
</dbReference>
<keyword evidence="3" id="KW-1185">Reference proteome</keyword>
<evidence type="ECO:0000259" key="1">
    <source>
        <dbReference type="Pfam" id="PF03865"/>
    </source>
</evidence>
<dbReference type="Gene3D" id="2.40.160.50">
    <property type="entry name" value="membrane protein fhac: a member of the omp85/tpsb transporter family"/>
    <property type="match status" value="1"/>
</dbReference>
<evidence type="ECO:0000313" key="3">
    <source>
        <dbReference type="Proteomes" id="UP001430679"/>
    </source>
</evidence>
<accession>A0ABS8M8J8</accession>
<feature type="domain" description="Haemolysin activator HlyB C-terminal" evidence="1">
    <location>
        <begin position="315"/>
        <end position="528"/>
    </location>
</feature>
<dbReference type="Pfam" id="PF03865">
    <property type="entry name" value="ShlB"/>
    <property type="match status" value="1"/>
</dbReference>
<organism evidence="2 3">
    <name type="scientific">Flavobacterium piscisymbiosum</name>
    <dbReference type="NCBI Taxonomy" id="2893753"/>
    <lineage>
        <taxon>Bacteria</taxon>
        <taxon>Pseudomonadati</taxon>
        <taxon>Bacteroidota</taxon>
        <taxon>Flavobacteriia</taxon>
        <taxon>Flavobacteriales</taxon>
        <taxon>Flavobacteriaceae</taxon>
        <taxon>Flavobacterium</taxon>
    </lineage>
</organism>
<reference evidence="2" key="1">
    <citation type="submission" date="2021-11" db="EMBL/GenBank/DDBJ databases">
        <title>Description of novel Flavobacterium species.</title>
        <authorList>
            <person name="Saticioglu I.B."/>
            <person name="Ay H."/>
            <person name="Altun S."/>
            <person name="Duman M."/>
        </authorList>
    </citation>
    <scope>NUCLEOTIDE SEQUENCE</scope>
    <source>
        <strain evidence="2">F-30</strain>
    </source>
</reference>
<gene>
    <name evidence="2" type="ORF">LNP81_02235</name>
</gene>
<dbReference type="InterPro" id="IPR005565">
    <property type="entry name" value="Hemolysn_activator_HlyB_C"/>
</dbReference>
<name>A0ABS8M8J8_9FLAO</name>
<dbReference type="Proteomes" id="UP001430679">
    <property type="component" value="Unassembled WGS sequence"/>
</dbReference>
<evidence type="ECO:0000313" key="2">
    <source>
        <dbReference type="EMBL" id="MCC9061808.1"/>
    </source>
</evidence>
<sequence>MKHLLYIITFLLSTLSYSQNFYLKITGSSKIENQIIDSINYTIKHPNIKSLNKETTIMSEKLNKIGYLDNQTQQLQQINDSTYSSIIQLKKRIKEIHIYIGTNNLFFESINTEKDTITIPYYEVENFLNQKIIDAEKKGFALSKIKLENIKRKNLIIYADLNFKSEKKRIVNSIILTQINLEEKIFFPKGHLKQLNKKYINKTFNQETVKELHDDINNFEFVTQSKYPQILFTKDSTKIYTYIEKRKANTFDGYIGFSNDENKKTTINGYLDIALINTLHAGEQFSLYWKSDGNQQKTFNTKLEIPYIFQSRLGIKAQLNIFKQDSTFQNTKTAIDLGYYINYNSKIYLGYQSTESSDIQNTNNSTISDYKNSYITSTLEYKKTDYINNLFPKKASLNFMIGYGKRDTNNNPETAEPSKQFSTTFNLSYNFELNKKNFIYLNSQNLYLKSKNYITNELFRFGGINSIRGFSENSLQGNFAAMLLTEYRYVVSNNLYINSILDYALYQDLTNSQNPDKIKNLTGIGIGTNIQTTNGLLRINLTNGGARLQEIQLFNTIVNICYNVKF</sequence>